<dbReference type="InterPro" id="IPR013036">
    <property type="entry name" value="DUF1587"/>
</dbReference>
<dbReference type="Pfam" id="PF07627">
    <property type="entry name" value="PSCyt3"/>
    <property type="match status" value="1"/>
</dbReference>
<feature type="domain" description="DUF1588" evidence="4">
    <location>
        <begin position="346"/>
        <end position="446"/>
    </location>
</feature>
<dbReference type="InterPro" id="IPR011478">
    <property type="entry name" value="DUF1585"/>
</dbReference>
<accession>A0A069E2D8</accession>
<evidence type="ECO:0000259" key="4">
    <source>
        <dbReference type="Pfam" id="PF07627"/>
    </source>
</evidence>
<dbReference type="PROSITE" id="PS51257">
    <property type="entry name" value="PROKAR_LIPOPROTEIN"/>
    <property type="match status" value="1"/>
</dbReference>
<feature type="domain" description="DUF1595" evidence="6">
    <location>
        <begin position="125"/>
        <end position="185"/>
    </location>
</feature>
<name>A0A069E2D8_9PROT</name>
<dbReference type="Proteomes" id="UP000027446">
    <property type="component" value="Unassembled WGS sequence"/>
</dbReference>
<dbReference type="InterPro" id="IPR013042">
    <property type="entry name" value="DUF1592"/>
</dbReference>
<feature type="domain" description="DUF1585" evidence="2">
    <location>
        <begin position="459"/>
        <end position="530"/>
    </location>
</feature>
<dbReference type="PATRIC" id="fig|1280949.3.peg.181"/>
<dbReference type="EMBL" id="ARYH01000001">
    <property type="protein sequence ID" value="KCZ84190.1"/>
    <property type="molecule type" value="Genomic_DNA"/>
</dbReference>
<comment type="caution">
    <text evidence="7">The sequence shown here is derived from an EMBL/GenBank/DDBJ whole genome shotgun (WGS) entry which is preliminary data.</text>
</comment>
<dbReference type="eggNOG" id="COG2010">
    <property type="taxonomic scope" value="Bacteria"/>
</dbReference>
<feature type="domain" description="DUF1592" evidence="5">
    <location>
        <begin position="199"/>
        <end position="326"/>
    </location>
</feature>
<dbReference type="InterPro" id="IPR013043">
    <property type="entry name" value="DUF1595"/>
</dbReference>
<proteinExistence type="predicted"/>
<evidence type="ECO:0000259" key="3">
    <source>
        <dbReference type="Pfam" id="PF07626"/>
    </source>
</evidence>
<sequence>MTRKTLIGALVCFPVIGGAIAACGVGSSTDMETPPPQMKLISESQYRNTIADIFGDDIKVVGRFEEVPEVDNLSALGATHVSISSRGYERYFGLATTIAEQLVSDDHWEKVVPCDDEEAGVSEVCLRESISSIGERLLRRPMSTEELDLWVAEIRKSTEALGGEREGVALAIEGMLASPSFLFLTDDTEPDPDGDGIRLTAFAKAHRLSFFLWNSVPDEELLEVARTGEIHSPRVLKAEVSRMVQSDRIQAGAQAFFEDFLNLDRFDTLEKDKVIYPAFNKRAAVDAKEQVLRFLDHQLIEKEEAYPTIFTSKDTFMTRPLGMIYRVPVKKAEGWEPYRFADDDPRAGLLSQVGFTALHSHPGRSSATLRGIAIRELLLCQSVEPAPAAVNFTVVQDTHNPNFRTARERLTQHRTDPACSSCHEFIDPAGLALENFDGMGAFRKTENGARIDTSGELDGYLFSTLPDVEQTIANHPGAPACLVEKAQKFALGREPEGEELAWRSRLEKTFERKGQKFPELLKDIALSEEFYSVGEPARTGIQAASVDEIGGKS</sequence>
<keyword evidence="1" id="KW-0732">Signal</keyword>
<dbReference type="Pfam" id="PF07637">
    <property type="entry name" value="PSD5"/>
    <property type="match status" value="1"/>
</dbReference>
<gene>
    <name evidence="7" type="ORF">HAD_00885</name>
</gene>
<dbReference type="AlphaFoldDB" id="A0A069E2D8"/>
<feature type="chain" id="PRO_5001660610" description="Lipoprotein" evidence="1">
    <location>
        <begin position="22"/>
        <end position="553"/>
    </location>
</feature>
<keyword evidence="8" id="KW-1185">Reference proteome</keyword>
<dbReference type="Pfam" id="PF07624">
    <property type="entry name" value="PSD2"/>
    <property type="match status" value="1"/>
</dbReference>
<dbReference type="Pfam" id="PF07631">
    <property type="entry name" value="PSD4"/>
    <property type="match status" value="1"/>
</dbReference>
<evidence type="ECO:0000313" key="7">
    <source>
        <dbReference type="EMBL" id="KCZ84190.1"/>
    </source>
</evidence>
<evidence type="ECO:0000313" key="8">
    <source>
        <dbReference type="Proteomes" id="UP000027446"/>
    </source>
</evidence>
<organism evidence="7 8">
    <name type="scientific">Hyphomonas adhaerens MHS-3</name>
    <dbReference type="NCBI Taxonomy" id="1280949"/>
    <lineage>
        <taxon>Bacteria</taxon>
        <taxon>Pseudomonadati</taxon>
        <taxon>Pseudomonadota</taxon>
        <taxon>Alphaproteobacteria</taxon>
        <taxon>Hyphomonadales</taxon>
        <taxon>Hyphomonadaceae</taxon>
        <taxon>Hyphomonas</taxon>
    </lineage>
</organism>
<evidence type="ECO:0000259" key="2">
    <source>
        <dbReference type="Pfam" id="PF07624"/>
    </source>
</evidence>
<reference evidence="7 8" key="1">
    <citation type="journal article" date="2014" name="Antonie Van Leeuwenhoek">
        <title>Hyphomonas beringensis sp. nov. and Hyphomonas chukchiensis sp. nov., isolated from surface seawater of the Bering Sea and Chukchi Sea.</title>
        <authorList>
            <person name="Li C."/>
            <person name="Lai Q."/>
            <person name="Li G."/>
            <person name="Dong C."/>
            <person name="Wang J."/>
            <person name="Liao Y."/>
            <person name="Shao Z."/>
        </authorList>
    </citation>
    <scope>NUCLEOTIDE SEQUENCE [LARGE SCALE GENOMIC DNA]</scope>
    <source>
        <strain evidence="7 8">MHS-3</strain>
    </source>
</reference>
<evidence type="ECO:0000256" key="1">
    <source>
        <dbReference type="SAM" id="SignalP"/>
    </source>
</evidence>
<evidence type="ECO:0000259" key="5">
    <source>
        <dbReference type="Pfam" id="PF07631"/>
    </source>
</evidence>
<protein>
    <recommendedName>
        <fullName evidence="9">Lipoprotein</fullName>
    </recommendedName>
</protein>
<evidence type="ECO:0008006" key="9">
    <source>
        <dbReference type="Google" id="ProtNLM"/>
    </source>
</evidence>
<evidence type="ECO:0000259" key="6">
    <source>
        <dbReference type="Pfam" id="PF07637"/>
    </source>
</evidence>
<dbReference type="Pfam" id="PF07626">
    <property type="entry name" value="PSD3"/>
    <property type="match status" value="1"/>
</dbReference>
<dbReference type="InterPro" id="IPR013039">
    <property type="entry name" value="DUF1588"/>
</dbReference>
<feature type="signal peptide" evidence="1">
    <location>
        <begin position="1"/>
        <end position="21"/>
    </location>
</feature>
<feature type="domain" description="DUF1587" evidence="3">
    <location>
        <begin position="42"/>
        <end position="103"/>
    </location>
</feature>
<dbReference type="STRING" id="1280949.HAD_00885"/>